<feature type="transmembrane region" description="Helical" evidence="6">
    <location>
        <begin position="100"/>
        <end position="123"/>
    </location>
</feature>
<keyword evidence="3 6" id="KW-0812">Transmembrane</keyword>
<dbReference type="GO" id="GO:0016020">
    <property type="term" value="C:membrane"/>
    <property type="evidence" value="ECO:0007669"/>
    <property type="project" value="UniProtKB-SubCell"/>
</dbReference>
<evidence type="ECO:0000256" key="3">
    <source>
        <dbReference type="ARBA" id="ARBA00022692"/>
    </source>
</evidence>
<dbReference type="PANTHER" id="PTHR16007">
    <property type="entry name" value="EPIDIDYMAL MEMBRANE PROTEIN E9-RELATED"/>
    <property type="match status" value="1"/>
</dbReference>
<comment type="similarity">
    <text evidence="2">Belongs to the TMEM45 family.</text>
</comment>
<evidence type="ECO:0000256" key="1">
    <source>
        <dbReference type="ARBA" id="ARBA00004141"/>
    </source>
</evidence>
<keyword evidence="5 6" id="KW-0472">Membrane</keyword>
<organism evidence="7 8">
    <name type="scientific">Takifugu bimaculatus</name>
    <dbReference type="NCBI Taxonomy" id="433685"/>
    <lineage>
        <taxon>Eukaryota</taxon>
        <taxon>Metazoa</taxon>
        <taxon>Chordata</taxon>
        <taxon>Craniata</taxon>
        <taxon>Vertebrata</taxon>
        <taxon>Euteleostomi</taxon>
        <taxon>Actinopterygii</taxon>
        <taxon>Neopterygii</taxon>
        <taxon>Teleostei</taxon>
        <taxon>Neoteleostei</taxon>
        <taxon>Acanthomorphata</taxon>
        <taxon>Eupercaria</taxon>
        <taxon>Tetraodontiformes</taxon>
        <taxon>Tetradontoidea</taxon>
        <taxon>Tetraodontidae</taxon>
        <taxon>Takifugu</taxon>
    </lineage>
</organism>
<dbReference type="EMBL" id="SWLE01000019">
    <property type="protein sequence ID" value="TNM87583.1"/>
    <property type="molecule type" value="Genomic_DNA"/>
</dbReference>
<feature type="transmembrane region" description="Helical" evidence="6">
    <location>
        <begin position="269"/>
        <end position="290"/>
    </location>
</feature>
<accession>A0A4Z2B5E7</accession>
<feature type="transmembrane region" description="Helical" evidence="6">
    <location>
        <begin position="12"/>
        <end position="30"/>
    </location>
</feature>
<sequence>MGSFKGHALPGSFFLVAGLWWTGKHSLWHVTRRNKNLGSGRVASRASQRRLELIESSIVVFFSFVGILAEQFADGPRLQLYNAAEKHWEDVMNWQHSTMYLFFGLAGIVSLIVHTTDVAPLALDRLMLAVAFFNEGGLRIRLPLYTHTYSILAGFLFLYHLHGRTMLDVHVHQLLLYAVFGSAAVAFLEVFHRGNILMEMLRCTLTMLQGSWFWQVNLKTYKKKVVEHAVTTSSVSAHWPQIGFVLYPPHGPEWDLKDHNNMMFITMCYSWHLAFALLAVSMVYCTVSWLKRTPPMEMGLLKPREREPESEDEIL</sequence>
<dbReference type="InterPro" id="IPR042127">
    <property type="entry name" value="TMEM45"/>
</dbReference>
<proteinExistence type="inferred from homology"/>
<feature type="transmembrane region" description="Helical" evidence="6">
    <location>
        <begin position="144"/>
        <end position="162"/>
    </location>
</feature>
<dbReference type="InterPro" id="IPR006904">
    <property type="entry name" value="DUF716"/>
</dbReference>
<evidence type="ECO:0000256" key="4">
    <source>
        <dbReference type="ARBA" id="ARBA00022989"/>
    </source>
</evidence>
<evidence type="ECO:0000256" key="2">
    <source>
        <dbReference type="ARBA" id="ARBA00006948"/>
    </source>
</evidence>
<comment type="subcellular location">
    <subcellularLocation>
        <location evidence="1">Membrane</location>
        <topology evidence="1">Multi-pass membrane protein</topology>
    </subcellularLocation>
</comment>
<dbReference type="Pfam" id="PF04819">
    <property type="entry name" value="DUF716"/>
    <property type="match status" value="1"/>
</dbReference>
<protein>
    <recommendedName>
        <fullName evidence="9">Transmembrane protein 45B</fullName>
    </recommendedName>
</protein>
<gene>
    <name evidence="7" type="ORF">fugu_005804</name>
</gene>
<feature type="transmembrane region" description="Helical" evidence="6">
    <location>
        <begin position="51"/>
        <end position="69"/>
    </location>
</feature>
<keyword evidence="8" id="KW-1185">Reference proteome</keyword>
<evidence type="ECO:0000256" key="6">
    <source>
        <dbReference type="SAM" id="Phobius"/>
    </source>
</evidence>
<feature type="transmembrane region" description="Helical" evidence="6">
    <location>
        <begin position="174"/>
        <end position="192"/>
    </location>
</feature>
<dbReference type="AlphaFoldDB" id="A0A4Z2B5E7"/>
<keyword evidence="4 6" id="KW-1133">Transmembrane helix</keyword>
<evidence type="ECO:0008006" key="9">
    <source>
        <dbReference type="Google" id="ProtNLM"/>
    </source>
</evidence>
<evidence type="ECO:0000256" key="5">
    <source>
        <dbReference type="ARBA" id="ARBA00023136"/>
    </source>
</evidence>
<reference evidence="7 8" key="1">
    <citation type="submission" date="2019-04" db="EMBL/GenBank/DDBJ databases">
        <title>The sequence and de novo assembly of Takifugu bimaculatus genome using PacBio and Hi-C technologies.</title>
        <authorList>
            <person name="Xu P."/>
            <person name="Liu B."/>
            <person name="Zhou Z."/>
        </authorList>
    </citation>
    <scope>NUCLEOTIDE SEQUENCE [LARGE SCALE GENOMIC DNA]</scope>
    <source>
        <strain evidence="7">TB-2018</strain>
        <tissue evidence="7">Muscle</tissue>
    </source>
</reference>
<evidence type="ECO:0000313" key="8">
    <source>
        <dbReference type="Proteomes" id="UP000516260"/>
    </source>
</evidence>
<comment type="caution">
    <text evidence="7">The sequence shown here is derived from an EMBL/GenBank/DDBJ whole genome shotgun (WGS) entry which is preliminary data.</text>
</comment>
<name>A0A4Z2B5E7_9TELE</name>
<evidence type="ECO:0000313" key="7">
    <source>
        <dbReference type="EMBL" id="TNM87583.1"/>
    </source>
</evidence>
<dbReference type="PANTHER" id="PTHR16007:SF21">
    <property type="entry name" value="TRANSMEMBRANE PROTEIN 45A"/>
    <property type="match status" value="1"/>
</dbReference>
<dbReference type="Proteomes" id="UP000516260">
    <property type="component" value="Chromosome 6"/>
</dbReference>